<dbReference type="PANTHER" id="PTHR11686:SF9">
    <property type="entry name" value="RE13973P"/>
    <property type="match status" value="1"/>
</dbReference>
<dbReference type="PANTHER" id="PTHR11686">
    <property type="entry name" value="GAMMA GLUTAMYL TRANSPEPTIDASE"/>
    <property type="match status" value="1"/>
</dbReference>
<dbReference type="WBParaSite" id="PSAMB.scaffold325size56525.g4664.t1">
    <property type="protein sequence ID" value="PSAMB.scaffold325size56525.g4664.t1"/>
    <property type="gene ID" value="PSAMB.scaffold325size56525.g4664"/>
</dbReference>
<dbReference type="GO" id="GO:0006751">
    <property type="term" value="P:glutathione catabolic process"/>
    <property type="evidence" value="ECO:0007669"/>
    <property type="project" value="InterPro"/>
</dbReference>
<evidence type="ECO:0000313" key="3">
    <source>
        <dbReference type="Proteomes" id="UP000887566"/>
    </source>
</evidence>
<keyword evidence="2" id="KW-0472">Membrane</keyword>
<evidence type="ECO:0000313" key="4">
    <source>
        <dbReference type="WBParaSite" id="PSAMB.scaffold325size56525.g4664.t1"/>
    </source>
</evidence>
<dbReference type="GO" id="GO:0005886">
    <property type="term" value="C:plasma membrane"/>
    <property type="evidence" value="ECO:0007669"/>
    <property type="project" value="TreeGrafter"/>
</dbReference>
<feature type="transmembrane region" description="Helical" evidence="2">
    <location>
        <begin position="20"/>
        <end position="44"/>
    </location>
</feature>
<dbReference type="GO" id="GO:0036374">
    <property type="term" value="F:glutathione hydrolase activity"/>
    <property type="evidence" value="ECO:0007669"/>
    <property type="project" value="InterPro"/>
</dbReference>
<organism evidence="3 4">
    <name type="scientific">Plectus sambesii</name>
    <dbReference type="NCBI Taxonomy" id="2011161"/>
    <lineage>
        <taxon>Eukaryota</taxon>
        <taxon>Metazoa</taxon>
        <taxon>Ecdysozoa</taxon>
        <taxon>Nematoda</taxon>
        <taxon>Chromadorea</taxon>
        <taxon>Plectida</taxon>
        <taxon>Plectina</taxon>
        <taxon>Plectoidea</taxon>
        <taxon>Plectidae</taxon>
        <taxon>Plectus</taxon>
    </lineage>
</organism>
<protein>
    <submittedName>
        <fullName evidence="4">Uncharacterized protein</fullName>
    </submittedName>
</protein>
<feature type="binding site" evidence="1">
    <location>
        <position position="142"/>
    </location>
    <ligand>
        <name>L-glutamate</name>
        <dbReference type="ChEBI" id="CHEBI:29985"/>
    </ligand>
</feature>
<keyword evidence="2" id="KW-0812">Transmembrane</keyword>
<name>A0A914W516_9BILA</name>
<dbReference type="SUPFAM" id="SSF56235">
    <property type="entry name" value="N-terminal nucleophile aminohydrolases (Ntn hydrolases)"/>
    <property type="match status" value="1"/>
</dbReference>
<evidence type="ECO:0000256" key="2">
    <source>
        <dbReference type="SAM" id="Phobius"/>
    </source>
</evidence>
<dbReference type="Proteomes" id="UP000887566">
    <property type="component" value="Unplaced"/>
</dbReference>
<keyword evidence="3" id="KW-1185">Reference proteome</keyword>
<keyword evidence="2" id="KW-1133">Transmembrane helix</keyword>
<dbReference type="AlphaFoldDB" id="A0A914W516"/>
<dbReference type="Pfam" id="PF01019">
    <property type="entry name" value="G_glu_transpept"/>
    <property type="match status" value="1"/>
</dbReference>
<accession>A0A914W516</accession>
<reference evidence="4" key="1">
    <citation type="submission" date="2022-11" db="UniProtKB">
        <authorList>
            <consortium name="WormBaseParasite"/>
        </authorList>
    </citation>
    <scope>IDENTIFICATION</scope>
</reference>
<evidence type="ECO:0000256" key="1">
    <source>
        <dbReference type="PIRSR" id="PIRSR600101-2"/>
    </source>
</evidence>
<dbReference type="InterPro" id="IPR029055">
    <property type="entry name" value="Ntn_hydrolases_N"/>
</dbReference>
<dbReference type="InterPro" id="IPR000101">
    <property type="entry name" value="GGT_peptidase"/>
</dbReference>
<proteinExistence type="predicted"/>
<sequence>MVARSSYYSSRGSNRLAWCMVFIFVILFLIFLTATIGLTALVLLDTHFTFGKTATDEDSSQWPEPSGSLLGTFQKAAIATDNGLCSEIGRDMLMKGGNAVDAMIAAMFCIGAIDPQSSGLGGGFFMTIYNSTTRKCVVIDAREVAPETASENMYEKDANASLVGM</sequence>